<evidence type="ECO:0000256" key="5">
    <source>
        <dbReference type="SAM" id="MobiDB-lite"/>
    </source>
</evidence>
<evidence type="ECO:0000256" key="3">
    <source>
        <dbReference type="ARBA" id="ARBA00023274"/>
    </source>
</evidence>
<dbReference type="OMA" id="IYRKVYY"/>
<accession>A0A9Q0LM31</accession>
<comment type="caution">
    <text evidence="6">The sequence shown here is derived from an EMBL/GenBank/DDBJ whole genome shotgun (WGS) entry which is preliminary data.</text>
</comment>
<evidence type="ECO:0000256" key="4">
    <source>
        <dbReference type="RuleBase" id="RU363128"/>
    </source>
</evidence>
<dbReference type="PANTHER" id="PTHR12538:SF0">
    <property type="entry name" value="40S RIBOSOMAL PROTEIN S26"/>
    <property type="match status" value="1"/>
</dbReference>
<dbReference type="InterPro" id="IPR038551">
    <property type="entry name" value="Ribosomal_eS26_sf"/>
</dbReference>
<dbReference type="GO" id="GO:0003735">
    <property type="term" value="F:structural constituent of ribosome"/>
    <property type="evidence" value="ECO:0007669"/>
    <property type="project" value="InterPro"/>
</dbReference>
<dbReference type="Pfam" id="PF01283">
    <property type="entry name" value="Ribosomal_S26e"/>
    <property type="match status" value="1"/>
</dbReference>
<evidence type="ECO:0000313" key="7">
    <source>
        <dbReference type="Proteomes" id="UP001149090"/>
    </source>
</evidence>
<dbReference type="AlphaFoldDB" id="A0A9Q0LM31"/>
<organism evidence="6 7">
    <name type="scientific">Anaeramoeba ignava</name>
    <name type="common">Anaerobic marine amoeba</name>
    <dbReference type="NCBI Taxonomy" id="1746090"/>
    <lineage>
        <taxon>Eukaryota</taxon>
        <taxon>Metamonada</taxon>
        <taxon>Anaeramoebidae</taxon>
        <taxon>Anaeramoeba</taxon>
    </lineage>
</organism>
<dbReference type="GO" id="GO:0022627">
    <property type="term" value="C:cytosolic small ribosomal subunit"/>
    <property type="evidence" value="ECO:0007669"/>
    <property type="project" value="TreeGrafter"/>
</dbReference>
<feature type="compositionally biased region" description="Low complexity" evidence="5">
    <location>
        <begin position="112"/>
        <end position="146"/>
    </location>
</feature>
<evidence type="ECO:0000313" key="6">
    <source>
        <dbReference type="EMBL" id="KAJ5074265.1"/>
    </source>
</evidence>
<dbReference type="Gene3D" id="3.30.1740.20">
    <property type="entry name" value="Ribosomal protein S26e"/>
    <property type="match status" value="1"/>
</dbReference>
<reference evidence="6" key="1">
    <citation type="submission" date="2022-10" db="EMBL/GenBank/DDBJ databases">
        <title>Novel sulphate-reducing endosymbionts in the free-living metamonad Anaeramoeba.</title>
        <authorList>
            <person name="Jerlstrom-Hultqvist J."/>
            <person name="Cepicka I."/>
            <person name="Gallot-Lavallee L."/>
            <person name="Salas-Leiva D."/>
            <person name="Curtis B.A."/>
            <person name="Zahonova K."/>
            <person name="Pipaliya S."/>
            <person name="Dacks J."/>
            <person name="Roger A.J."/>
        </authorList>
    </citation>
    <scope>NUCLEOTIDE SEQUENCE</scope>
    <source>
        <strain evidence="6">BMAN</strain>
    </source>
</reference>
<dbReference type="InterPro" id="IPR047864">
    <property type="entry name" value="Ribosomal_eS26_CS"/>
</dbReference>
<dbReference type="PROSITE" id="PS00733">
    <property type="entry name" value="RIBOSOMAL_S26E"/>
    <property type="match status" value="1"/>
</dbReference>
<comment type="similarity">
    <text evidence="1 4">Belongs to the eukaryotic ribosomal protein eS26 family.</text>
</comment>
<dbReference type="Proteomes" id="UP001149090">
    <property type="component" value="Unassembled WGS sequence"/>
</dbReference>
<evidence type="ECO:0000256" key="1">
    <source>
        <dbReference type="ARBA" id="ARBA00008596"/>
    </source>
</evidence>
<dbReference type="EMBL" id="JAPDFW010000070">
    <property type="protein sequence ID" value="KAJ5074265.1"/>
    <property type="molecule type" value="Genomic_DNA"/>
</dbReference>
<dbReference type="GO" id="GO:0006412">
    <property type="term" value="P:translation"/>
    <property type="evidence" value="ECO:0007669"/>
    <property type="project" value="InterPro"/>
</dbReference>
<sequence length="146" mass="17097">MTRKRRNHGKNRKGRGHVRNVRCMNCRRCVPKDKAIKRFQVRNMLDNASIRDVSDQCVYKGYQVPKLFIKIEYCVSCAIHLHIVRVRSVTDRRDRTVKRWRRPGMRDRRPTKPTGNQKQPQKPTTTNATPQQTAPTTTPTTTTNKV</sequence>
<protein>
    <recommendedName>
        <fullName evidence="4">40S ribosomal protein S26</fullName>
    </recommendedName>
</protein>
<evidence type="ECO:0000256" key="2">
    <source>
        <dbReference type="ARBA" id="ARBA00022980"/>
    </source>
</evidence>
<dbReference type="GO" id="GO:0003729">
    <property type="term" value="F:mRNA binding"/>
    <property type="evidence" value="ECO:0007669"/>
    <property type="project" value="TreeGrafter"/>
</dbReference>
<keyword evidence="3 4" id="KW-0687">Ribonucleoprotein</keyword>
<name>A0A9Q0LM31_ANAIG</name>
<keyword evidence="7" id="KW-1185">Reference proteome</keyword>
<dbReference type="InterPro" id="IPR000892">
    <property type="entry name" value="Ribosomal_eS26"/>
</dbReference>
<gene>
    <name evidence="6" type="ORF">M0811_00894</name>
</gene>
<dbReference type="PANTHER" id="PTHR12538">
    <property type="entry name" value="40S RIBOSOMAL PROTEIN S26"/>
    <property type="match status" value="1"/>
</dbReference>
<proteinExistence type="inferred from homology"/>
<dbReference type="OrthoDB" id="10262653at2759"/>
<keyword evidence="2 4" id="KW-0689">Ribosomal protein</keyword>
<feature type="region of interest" description="Disordered" evidence="5">
    <location>
        <begin position="89"/>
        <end position="146"/>
    </location>
</feature>